<reference evidence="2" key="1">
    <citation type="submission" date="2018-04" db="EMBL/GenBank/DDBJ databases">
        <title>Transcriptome assembly of Sipha flava.</title>
        <authorList>
            <person name="Scully E.D."/>
            <person name="Geib S.M."/>
            <person name="Palmer N.A."/>
            <person name="Koch K."/>
            <person name="Bradshaw J."/>
            <person name="Heng-Moss T."/>
            <person name="Sarath G."/>
        </authorList>
    </citation>
    <scope>NUCLEOTIDE SEQUENCE</scope>
</reference>
<dbReference type="GO" id="GO:0046983">
    <property type="term" value="F:protein dimerization activity"/>
    <property type="evidence" value="ECO:0007669"/>
    <property type="project" value="InterPro"/>
</dbReference>
<dbReference type="PANTHER" id="PTHR46289">
    <property type="entry name" value="52 KDA REPRESSOR OF THE INHIBITOR OF THE PROTEIN KINASE-LIKE PROTEIN-RELATED"/>
    <property type="match status" value="1"/>
</dbReference>
<dbReference type="Pfam" id="PF05699">
    <property type="entry name" value="Dimer_Tnp_hAT"/>
    <property type="match status" value="1"/>
</dbReference>
<name>A0A2S2QCE7_9HEMI</name>
<accession>A0A2S2QCE7</accession>
<evidence type="ECO:0000313" key="2">
    <source>
        <dbReference type="EMBL" id="MBY75414.1"/>
    </source>
</evidence>
<dbReference type="PANTHER" id="PTHR46289:SF14">
    <property type="entry name" value="DUF4371 DOMAIN-CONTAINING PROTEIN"/>
    <property type="match status" value="1"/>
</dbReference>
<feature type="domain" description="HAT C-terminal dimerisation" evidence="1">
    <location>
        <begin position="184"/>
        <end position="263"/>
    </location>
</feature>
<sequence length="289" mass="33962">MFKKVSDFLQGVIAEMAESMVLIKSLIMTLTNMRNDSNDCLNECDGSINYICFEKMYEEALYICRENNIPLPSEQIQKIRKKRVPQKFKSFFIDENISLENEQAQSKNDFRTKLFFSILDKIINELENRFSINSSILYAIDYLHPKNAKFLSYDDLKPLAQHYKLDTQLLKSELKIIPNTIKIYQKENQIKITNLMNFVDLLEKYKFVFNETYKMVIISITIPVSSAGCERTFSCLRRLKTYMQNKMTDERLSNLSMMSIEKKIAKSLDLEEVVDKFAINHNNRKIILV</sequence>
<dbReference type="InterPro" id="IPR008906">
    <property type="entry name" value="HATC_C_dom"/>
</dbReference>
<dbReference type="InterPro" id="IPR052958">
    <property type="entry name" value="IFN-induced_PKR_regulator"/>
</dbReference>
<dbReference type="EMBL" id="GGMS01006211">
    <property type="protein sequence ID" value="MBY75414.1"/>
    <property type="molecule type" value="Transcribed_RNA"/>
</dbReference>
<dbReference type="AlphaFoldDB" id="A0A2S2QCE7"/>
<proteinExistence type="predicted"/>
<protein>
    <submittedName>
        <fullName evidence="2">Zinc finger MYM-type protein 1</fullName>
    </submittedName>
</protein>
<evidence type="ECO:0000259" key="1">
    <source>
        <dbReference type="Pfam" id="PF05699"/>
    </source>
</evidence>
<organism evidence="2">
    <name type="scientific">Sipha flava</name>
    <name type="common">yellow sugarcane aphid</name>
    <dbReference type="NCBI Taxonomy" id="143950"/>
    <lineage>
        <taxon>Eukaryota</taxon>
        <taxon>Metazoa</taxon>
        <taxon>Ecdysozoa</taxon>
        <taxon>Arthropoda</taxon>
        <taxon>Hexapoda</taxon>
        <taxon>Insecta</taxon>
        <taxon>Pterygota</taxon>
        <taxon>Neoptera</taxon>
        <taxon>Paraneoptera</taxon>
        <taxon>Hemiptera</taxon>
        <taxon>Sternorrhyncha</taxon>
        <taxon>Aphidomorpha</taxon>
        <taxon>Aphidoidea</taxon>
        <taxon>Aphididae</taxon>
        <taxon>Sipha</taxon>
    </lineage>
</organism>
<dbReference type="OrthoDB" id="6621569at2759"/>
<gene>
    <name evidence="2" type="primary">ZMYM1_137</name>
    <name evidence="2" type="ORF">g.142372</name>
</gene>